<accession>A0ABT3G4N1</accession>
<dbReference type="InterPro" id="IPR000719">
    <property type="entry name" value="Prot_kinase_dom"/>
</dbReference>
<comment type="caution">
    <text evidence="6">The sequence shown here is derived from an EMBL/GenBank/DDBJ whole genome shotgun (WGS) entry which is preliminary data.</text>
</comment>
<dbReference type="EMBL" id="JAPDDR010000007">
    <property type="protein sequence ID" value="MCW1914783.1"/>
    <property type="molecule type" value="Genomic_DNA"/>
</dbReference>
<protein>
    <submittedName>
        <fullName evidence="6">Protein kinase</fullName>
    </submittedName>
</protein>
<evidence type="ECO:0000256" key="3">
    <source>
        <dbReference type="PROSITE-ProRule" id="PRU10141"/>
    </source>
</evidence>
<evidence type="ECO:0000259" key="5">
    <source>
        <dbReference type="PROSITE" id="PS50011"/>
    </source>
</evidence>
<dbReference type="GO" id="GO:0016301">
    <property type="term" value="F:kinase activity"/>
    <property type="evidence" value="ECO:0007669"/>
    <property type="project" value="UniProtKB-KW"/>
</dbReference>
<proteinExistence type="predicted"/>
<feature type="compositionally biased region" description="Basic and acidic residues" evidence="4">
    <location>
        <begin position="872"/>
        <end position="953"/>
    </location>
</feature>
<dbReference type="PROSITE" id="PS00107">
    <property type="entry name" value="PROTEIN_KINASE_ATP"/>
    <property type="match status" value="1"/>
</dbReference>
<dbReference type="InterPro" id="IPR011009">
    <property type="entry name" value="Kinase-like_dom_sf"/>
</dbReference>
<evidence type="ECO:0000313" key="7">
    <source>
        <dbReference type="Proteomes" id="UP001165653"/>
    </source>
</evidence>
<dbReference type="PANTHER" id="PTHR24348">
    <property type="entry name" value="SERINE/THREONINE-PROTEIN KINASE UNC-51-RELATED"/>
    <property type="match status" value="1"/>
</dbReference>
<feature type="domain" description="Protein kinase" evidence="5">
    <location>
        <begin position="19"/>
        <end position="297"/>
    </location>
</feature>
<feature type="compositionally biased region" description="Basic and acidic residues" evidence="4">
    <location>
        <begin position="963"/>
        <end position="978"/>
    </location>
</feature>
<dbReference type="InterPro" id="IPR017441">
    <property type="entry name" value="Protein_kinase_ATP_BS"/>
</dbReference>
<feature type="region of interest" description="Disordered" evidence="4">
    <location>
        <begin position="744"/>
        <end position="1023"/>
    </location>
</feature>
<reference evidence="6" key="1">
    <citation type="submission" date="2022-10" db="EMBL/GenBank/DDBJ databases">
        <title>Luteolibacter sp. GHJ8, whole genome shotgun sequencing project.</title>
        <authorList>
            <person name="Zhao G."/>
            <person name="Shen L."/>
        </authorList>
    </citation>
    <scope>NUCLEOTIDE SEQUENCE</scope>
    <source>
        <strain evidence="6">GHJ8</strain>
    </source>
</reference>
<dbReference type="CDD" id="cd14014">
    <property type="entry name" value="STKc_PknB_like"/>
    <property type="match status" value="1"/>
</dbReference>
<dbReference type="Proteomes" id="UP001165653">
    <property type="component" value="Unassembled WGS sequence"/>
</dbReference>
<dbReference type="PROSITE" id="PS50011">
    <property type="entry name" value="PROTEIN_KINASE_DOM"/>
    <property type="match status" value="1"/>
</dbReference>
<dbReference type="Gene3D" id="1.10.510.10">
    <property type="entry name" value="Transferase(Phosphotransferase) domain 1"/>
    <property type="match status" value="1"/>
</dbReference>
<feature type="compositionally biased region" description="Basic and acidic residues" evidence="4">
    <location>
        <begin position="744"/>
        <end position="865"/>
    </location>
</feature>
<dbReference type="SMART" id="SM00220">
    <property type="entry name" value="S_TKc"/>
    <property type="match status" value="1"/>
</dbReference>
<feature type="region of interest" description="Disordered" evidence="4">
    <location>
        <begin position="1044"/>
        <end position="1113"/>
    </location>
</feature>
<evidence type="ECO:0000256" key="1">
    <source>
        <dbReference type="ARBA" id="ARBA00022741"/>
    </source>
</evidence>
<evidence type="ECO:0000313" key="6">
    <source>
        <dbReference type="EMBL" id="MCW1914783.1"/>
    </source>
</evidence>
<keyword evidence="6" id="KW-0418">Kinase</keyword>
<dbReference type="InterPro" id="IPR045269">
    <property type="entry name" value="Atg1-like"/>
</dbReference>
<dbReference type="SUPFAM" id="SSF56112">
    <property type="entry name" value="Protein kinase-like (PK-like)"/>
    <property type="match status" value="1"/>
</dbReference>
<name>A0ABT3G4N1_9BACT</name>
<evidence type="ECO:0000256" key="4">
    <source>
        <dbReference type="SAM" id="MobiDB-lite"/>
    </source>
</evidence>
<dbReference type="Pfam" id="PF00069">
    <property type="entry name" value="Pkinase"/>
    <property type="match status" value="1"/>
</dbReference>
<keyword evidence="2 3" id="KW-0067">ATP-binding</keyword>
<dbReference type="RefSeq" id="WP_264514318.1">
    <property type="nucleotide sequence ID" value="NZ_JAPDDR010000007.1"/>
</dbReference>
<dbReference type="PANTHER" id="PTHR24348:SF71">
    <property type="entry name" value="PROTEIN KINASE DOMAIN-CONTAINING PROTEIN"/>
    <property type="match status" value="1"/>
</dbReference>
<keyword evidence="6" id="KW-0808">Transferase</keyword>
<dbReference type="InterPro" id="IPR008271">
    <property type="entry name" value="Ser/Thr_kinase_AS"/>
</dbReference>
<evidence type="ECO:0000256" key="2">
    <source>
        <dbReference type="ARBA" id="ARBA00022840"/>
    </source>
</evidence>
<keyword evidence="1 3" id="KW-0547">Nucleotide-binding</keyword>
<gene>
    <name evidence="6" type="ORF">OJ996_14445</name>
</gene>
<feature type="binding site" evidence="3">
    <location>
        <position position="48"/>
    </location>
    <ligand>
        <name>ATP</name>
        <dbReference type="ChEBI" id="CHEBI:30616"/>
    </ligand>
</feature>
<keyword evidence="7" id="KW-1185">Reference proteome</keyword>
<organism evidence="6 7">
    <name type="scientific">Luteolibacter rhizosphaerae</name>
    <dbReference type="NCBI Taxonomy" id="2989719"/>
    <lineage>
        <taxon>Bacteria</taxon>
        <taxon>Pseudomonadati</taxon>
        <taxon>Verrucomicrobiota</taxon>
        <taxon>Verrucomicrobiia</taxon>
        <taxon>Verrucomicrobiales</taxon>
        <taxon>Verrucomicrobiaceae</taxon>
        <taxon>Luteolibacter</taxon>
    </lineage>
</organism>
<dbReference type="PROSITE" id="PS00108">
    <property type="entry name" value="PROTEIN_KINASE_ST"/>
    <property type="match status" value="1"/>
</dbReference>
<sequence>MTPQEKLVYGSYEVLKNDDGSLFVLGEGSFGLTYKARHVFLGRVSALKVIREELLNQGSKTDHEESNRFLSEARAVGRLNHPGIATIHDCAIDQGVFYYAMEFCDGGTLQDWCDKNGPMPWPEVRQIALQIAAALDYAHSIGFLHRDLKPANIMLNGEGAARQIKLIDFGLAIKLNNAIESSSATVRVDQQVFRGNFATASPEQILEQPLDQRSDLFSLGVTLWWLLIGKNPFGDMKRGPLIADRVGPSSYASTLPLDLDPEARLLLEGLLEKDAGNRTASARVVVDLLSGSIHSAAASTPLAPLMSEEAPHVLEPLPAPPDLEEGYSMGGILSAGSQIKLYAARTLDTDEAVVAMVPGSSLDADALGGMRFAASCQLDFGAYAMLDWRDSGGSDVFILTKPQGCSLLLVLRKFGPAKFGDALPFLSHLARCCDSSIDWTSFGIQMDPGEILVRARDGSTDIERFSSWSDLDPQATRCLPLFASDTENAAATEATLSSSSAREFPPIAQFAALIYRILAGTAVRYAAFFTSNGYVMASGLSEDGNVLLADTICAPSTQPSACRFLQLLASLESLPMSELSPITQAPSAEEIEIGKMTPTSSPGSIDEILTRGPLLQAAAVVPAKFDSSVSVHDKVAELERELALARQAAEAETLRLEEARREQEREAQRLIEEAKRQAEEKAREEAEARQRAEENRLAAEARRIQDEKRRVAEEAAARQAEMAAEARRAAQAAAQAAAEASRLEAEAKRKAAEAEEARKKAEAEAAEKAAAEEARRKEEEAKRAAAEEAKKIAEEEARKKEEEAKKAAAEEARLREEELKKAAEESRLKAEEAQRAAQEEARRAIEEARQAAEERKRLDAERKAAESAAVARRKEEEAKRKAEEQEAKRQAEQKKREEEAARKAAEADAKRKAAEADKRRLEEEKLAAKAKAAAEKEEAIRQQKEAEQKRAQVEPRLSAAVLRRKEEEERRKSEERDLAASTLAPAPVPAVPPKVESSPVPPEPLAPLSSSYRADKPPQGSAKKNVAIAACLLLLLGGGFAAFKRSAGKDGSTPQAPPAPETATNKPAVPDPAPSPAAPAESPKPKPAPIPAKATHFNVSVTKEADDKAGGYSYSDLTIEEVGKPSNKKKPEELIEAAPGSRWKITFVGDLDDKKDALLASVVLALPSTLTQSEPPELKVTVPSSLPVARFENTSPQRDYTGIQFKGPDAGSIDEAEIGLSDNSSTRNIKSNELAPSSELIKARTRPFPTPDNPALFPLVGSGGWSAIYTGSLLGNSETLELHASNTTGLVGAVKVPRPFSGRYSLFAPMLKFVGSELSDDTPVKIAGNRLAEADYFNSVIYPQDLGEGFRAHIAAKFSDSGQPDRIALVMEIDASEEGAEGKPAAILSFLSHGVFLYQTGKAAVLSKTAEGIKLQFTPSAVRLLDHTEATLGPFFESYRAAIDRRQVDVDNLLSSTFTDWIAFRQSGKVADGSKIDFSKWDSIAANSPLNPYYVDVVPSGARLRVTRIAERIPKNQLHPKYQSSPDAAEELEAVYLRRREDATTLLQSSP</sequence>